<evidence type="ECO:0000313" key="1">
    <source>
        <dbReference type="EMBL" id="MCW8087000.1"/>
    </source>
</evidence>
<gene>
    <name evidence="1" type="ORF">OF850_15315</name>
</gene>
<accession>A0ABT3NXW0</accession>
<sequence>MDAAPNPEEIREARARCARLLGELHRLHLAMAAEARGLKRFTAAGRSSAETETVAELLQQYLSASDAFLENMRGRMEARLTLLRRGEPLLAGRDADQVPGHGPFWLGFSRLCAVLRRVERRVAG</sequence>
<keyword evidence="2" id="KW-1185">Reference proteome</keyword>
<protein>
    <submittedName>
        <fullName evidence="1">Uncharacterized protein</fullName>
    </submittedName>
</protein>
<name>A0ABT3NXW0_9PROT</name>
<dbReference type="EMBL" id="JAPFQI010000013">
    <property type="protein sequence ID" value="MCW8087000.1"/>
    <property type="molecule type" value="Genomic_DNA"/>
</dbReference>
<organism evidence="1 2">
    <name type="scientific">Sabulicella glaciei</name>
    <dbReference type="NCBI Taxonomy" id="2984948"/>
    <lineage>
        <taxon>Bacteria</taxon>
        <taxon>Pseudomonadati</taxon>
        <taxon>Pseudomonadota</taxon>
        <taxon>Alphaproteobacteria</taxon>
        <taxon>Acetobacterales</taxon>
        <taxon>Acetobacteraceae</taxon>
        <taxon>Sabulicella</taxon>
    </lineage>
</organism>
<proteinExistence type="predicted"/>
<evidence type="ECO:0000313" key="2">
    <source>
        <dbReference type="Proteomes" id="UP001526430"/>
    </source>
</evidence>
<dbReference type="Proteomes" id="UP001526430">
    <property type="component" value="Unassembled WGS sequence"/>
</dbReference>
<comment type="caution">
    <text evidence="1">The sequence shown here is derived from an EMBL/GenBank/DDBJ whole genome shotgun (WGS) entry which is preliminary data.</text>
</comment>
<reference evidence="1 2" key="1">
    <citation type="submission" date="2022-10" db="EMBL/GenBank/DDBJ databases">
        <title>Roseococcus glaciei nov., sp. nov., isolated from glacier.</title>
        <authorList>
            <person name="Liu Q."/>
            <person name="Xin Y.-H."/>
        </authorList>
    </citation>
    <scope>NUCLEOTIDE SEQUENCE [LARGE SCALE GENOMIC DNA]</scope>
    <source>
        <strain evidence="1 2">MDT2-1-1</strain>
    </source>
</reference>
<dbReference type="RefSeq" id="WP_301591146.1">
    <property type="nucleotide sequence ID" value="NZ_JAPFQI010000013.1"/>
</dbReference>